<reference evidence="13 14" key="1">
    <citation type="journal article" date="2023" name="bioRxiv">
        <title>An intranuclear bacterial parasite of deep-sea mussels expresses apoptosis inhibitors acquired from its host.</title>
        <authorList>
            <person name="Gonzalez Porras M.A."/>
            <person name="Assie A."/>
            <person name="Tietjen M."/>
            <person name="Violette M."/>
            <person name="Kleiner M."/>
            <person name="Gruber-Vodicka H."/>
            <person name="Dubilier N."/>
            <person name="Leisch N."/>
        </authorList>
    </citation>
    <scope>NUCLEOTIDE SEQUENCE [LARGE SCALE GENOMIC DNA]</scope>
    <source>
        <strain evidence="13">IAP13</strain>
    </source>
</reference>
<dbReference type="InterPro" id="IPR036895">
    <property type="entry name" value="Uracil-DNA_glycosylase-like_sf"/>
</dbReference>
<dbReference type="NCBIfam" id="NF003592">
    <property type="entry name" value="PRK05254.1-5"/>
    <property type="match status" value="1"/>
</dbReference>
<keyword evidence="13" id="KW-0326">Glycosidase</keyword>
<evidence type="ECO:0000256" key="9">
    <source>
        <dbReference type="HAMAP-Rule" id="MF_00148"/>
    </source>
</evidence>
<dbReference type="NCBIfam" id="NF003589">
    <property type="entry name" value="PRK05254.1-2"/>
    <property type="match status" value="1"/>
</dbReference>
<dbReference type="HAMAP" id="MF_00148">
    <property type="entry name" value="UDG"/>
    <property type="match status" value="1"/>
</dbReference>
<evidence type="ECO:0000256" key="6">
    <source>
        <dbReference type="ARBA" id="ARBA00022763"/>
    </source>
</evidence>
<protein>
    <recommendedName>
        <fullName evidence="5 9">Uracil-DNA glycosylase</fullName>
        <shortName evidence="9">UDG</shortName>
        <ecNumber evidence="4 9">3.2.2.27</ecNumber>
    </recommendedName>
</protein>
<dbReference type="GO" id="GO:0097510">
    <property type="term" value="P:base-excision repair, AP site formation via deaminated base removal"/>
    <property type="evidence" value="ECO:0007669"/>
    <property type="project" value="TreeGrafter"/>
</dbReference>
<feature type="domain" description="Uracil-DNA glycosylase-like" evidence="12">
    <location>
        <begin position="52"/>
        <end position="212"/>
    </location>
</feature>
<dbReference type="SMART" id="SM00986">
    <property type="entry name" value="UDG"/>
    <property type="match status" value="1"/>
</dbReference>
<evidence type="ECO:0000256" key="5">
    <source>
        <dbReference type="ARBA" id="ARBA00018429"/>
    </source>
</evidence>
<dbReference type="FunFam" id="3.40.470.10:FF:000001">
    <property type="entry name" value="Uracil-DNA glycosylase"/>
    <property type="match status" value="1"/>
</dbReference>
<dbReference type="EMBL" id="JASXSV010000004">
    <property type="protein sequence ID" value="MDP0588420.1"/>
    <property type="molecule type" value="Genomic_DNA"/>
</dbReference>
<dbReference type="SMART" id="SM00987">
    <property type="entry name" value="UreE_C"/>
    <property type="match status" value="1"/>
</dbReference>
<dbReference type="SUPFAM" id="SSF52141">
    <property type="entry name" value="Uracil-DNA glycosylase-like"/>
    <property type="match status" value="1"/>
</dbReference>
<evidence type="ECO:0000256" key="7">
    <source>
        <dbReference type="ARBA" id="ARBA00022801"/>
    </source>
</evidence>
<keyword evidence="14" id="KW-1185">Reference proteome</keyword>
<evidence type="ECO:0000256" key="10">
    <source>
        <dbReference type="PROSITE-ProRule" id="PRU10072"/>
    </source>
</evidence>
<dbReference type="GO" id="GO:0004844">
    <property type="term" value="F:uracil DNA N-glycosylase activity"/>
    <property type="evidence" value="ECO:0007669"/>
    <property type="project" value="UniProtKB-UniRule"/>
</dbReference>
<dbReference type="CDD" id="cd10027">
    <property type="entry name" value="UDG-F1-like"/>
    <property type="match status" value="1"/>
</dbReference>
<evidence type="ECO:0000256" key="8">
    <source>
        <dbReference type="ARBA" id="ARBA00023204"/>
    </source>
</evidence>
<comment type="catalytic activity">
    <reaction evidence="1 9 11">
        <text>Hydrolyzes single-stranded DNA or mismatched double-stranded DNA and polynucleotides, releasing free uracil.</text>
        <dbReference type="EC" id="3.2.2.27"/>
    </reaction>
</comment>
<evidence type="ECO:0000313" key="14">
    <source>
        <dbReference type="Proteomes" id="UP001178148"/>
    </source>
</evidence>
<evidence type="ECO:0000256" key="2">
    <source>
        <dbReference type="ARBA" id="ARBA00002631"/>
    </source>
</evidence>
<dbReference type="Gene3D" id="3.40.470.10">
    <property type="entry name" value="Uracil-DNA glycosylase-like domain"/>
    <property type="match status" value="1"/>
</dbReference>
<dbReference type="GO" id="GO:0005737">
    <property type="term" value="C:cytoplasm"/>
    <property type="evidence" value="ECO:0007669"/>
    <property type="project" value="UniProtKB-SubCell"/>
</dbReference>
<dbReference type="NCBIfam" id="NF003588">
    <property type="entry name" value="PRK05254.1-1"/>
    <property type="match status" value="1"/>
</dbReference>
<dbReference type="PROSITE" id="PS00130">
    <property type="entry name" value="U_DNA_GLYCOSYLASE"/>
    <property type="match status" value="1"/>
</dbReference>
<name>A0AA90SSB2_9GAMM</name>
<evidence type="ECO:0000256" key="11">
    <source>
        <dbReference type="RuleBase" id="RU003780"/>
    </source>
</evidence>
<dbReference type="InterPro" id="IPR018085">
    <property type="entry name" value="Ura-DNA_Glyclase_AS"/>
</dbReference>
<dbReference type="Proteomes" id="UP001178148">
    <property type="component" value="Unassembled WGS sequence"/>
</dbReference>
<evidence type="ECO:0000256" key="1">
    <source>
        <dbReference type="ARBA" id="ARBA00001400"/>
    </source>
</evidence>
<dbReference type="Pfam" id="PF03167">
    <property type="entry name" value="UDG"/>
    <property type="match status" value="1"/>
</dbReference>
<proteinExistence type="inferred from homology"/>
<gene>
    <name evidence="9 13" type="primary">ung</name>
    <name evidence="13" type="ORF">QS748_04225</name>
</gene>
<dbReference type="PANTHER" id="PTHR11264:SF0">
    <property type="entry name" value="URACIL-DNA GLYCOSYLASE"/>
    <property type="match status" value="1"/>
</dbReference>
<evidence type="ECO:0000259" key="12">
    <source>
        <dbReference type="SMART" id="SM00986"/>
    </source>
</evidence>
<dbReference type="AlphaFoldDB" id="A0AA90SSB2"/>
<feature type="active site" description="Proton acceptor" evidence="9 10">
    <location>
        <position position="67"/>
    </location>
</feature>
<comment type="subcellular location">
    <subcellularLocation>
        <location evidence="9">Cytoplasm</location>
    </subcellularLocation>
</comment>
<evidence type="ECO:0000256" key="4">
    <source>
        <dbReference type="ARBA" id="ARBA00012030"/>
    </source>
</evidence>
<comment type="similarity">
    <text evidence="3 9 11">Belongs to the uracil-DNA glycosylase (UDG) superfamily. UNG family.</text>
</comment>
<organism evidence="13 14">
    <name type="scientific">Candidatus Endonucleibacter bathymodioli</name>
    <dbReference type="NCBI Taxonomy" id="539814"/>
    <lineage>
        <taxon>Bacteria</taxon>
        <taxon>Pseudomonadati</taxon>
        <taxon>Pseudomonadota</taxon>
        <taxon>Gammaproteobacteria</taxon>
        <taxon>Oceanospirillales</taxon>
        <taxon>Endozoicomonadaceae</taxon>
        <taxon>Candidatus Endonucleibacter</taxon>
    </lineage>
</organism>
<keyword evidence="6 9" id="KW-0227">DNA damage</keyword>
<accession>A0AA90SSB2</accession>
<dbReference type="NCBIfam" id="TIGR00628">
    <property type="entry name" value="ung"/>
    <property type="match status" value="1"/>
</dbReference>
<dbReference type="EC" id="3.2.2.27" evidence="4 9"/>
<dbReference type="InterPro" id="IPR005122">
    <property type="entry name" value="Uracil-DNA_glycosylase-like"/>
</dbReference>
<comment type="function">
    <text evidence="2 9 11">Excises uracil residues from the DNA which can arise as a result of misincorporation of dUMP residues by DNA polymerase or due to deamination of cytosine.</text>
</comment>
<evidence type="ECO:0000313" key="13">
    <source>
        <dbReference type="EMBL" id="MDP0588420.1"/>
    </source>
</evidence>
<evidence type="ECO:0000256" key="3">
    <source>
        <dbReference type="ARBA" id="ARBA00008184"/>
    </source>
</evidence>
<dbReference type="NCBIfam" id="NF003591">
    <property type="entry name" value="PRK05254.1-4"/>
    <property type="match status" value="1"/>
</dbReference>
<keyword evidence="9" id="KW-0963">Cytoplasm</keyword>
<dbReference type="InterPro" id="IPR002043">
    <property type="entry name" value="UDG_fam1"/>
</dbReference>
<keyword evidence="8 9" id="KW-0234">DNA repair</keyword>
<keyword evidence="7 9" id="KW-0378">Hydrolase</keyword>
<dbReference type="PANTHER" id="PTHR11264">
    <property type="entry name" value="URACIL-DNA GLYCOSYLASE"/>
    <property type="match status" value="1"/>
</dbReference>
<comment type="caution">
    <text evidence="13">The sequence shown here is derived from an EMBL/GenBank/DDBJ whole genome shotgun (WGS) entry which is preliminary data.</text>
</comment>
<sequence length="222" mass="25184">MLNISLDASWKTYIQDEFNKEYMKRLSMFLAKEKKLGKVIYPQVSEYFRALDLVPFEQVKVVILGQDPYHGFGQADGLCFSVKPNVKIPSSLNNIYKELKDDLGIAPANNGFLERWAKQGVLLLNSVLTVEHKQAGSHQSKGWEQFTDKIVAELNSHKENLVFVLWGSYAQKKGEFVDQTVHLVLKSAHPSPLSAYRGFFGSKPFSKINGYLRSNGVEPIVW</sequence>